<organism evidence="1">
    <name type="scientific">Myoviridae sp. ctNQV2</name>
    <dbReference type="NCBI Taxonomy" id="2827683"/>
    <lineage>
        <taxon>Viruses</taxon>
        <taxon>Duplodnaviria</taxon>
        <taxon>Heunggongvirae</taxon>
        <taxon>Uroviricota</taxon>
        <taxon>Caudoviricetes</taxon>
    </lineage>
</organism>
<reference evidence="1" key="1">
    <citation type="journal article" date="2021" name="Proc. Natl. Acad. Sci. U.S.A.">
        <title>A Catalog of Tens of Thousands of Viruses from Human Metagenomes Reveals Hidden Associations with Chronic Diseases.</title>
        <authorList>
            <person name="Tisza M.J."/>
            <person name="Buck C.B."/>
        </authorList>
    </citation>
    <scope>NUCLEOTIDE SEQUENCE</scope>
    <source>
        <strain evidence="1">CtNQV2</strain>
    </source>
</reference>
<proteinExistence type="predicted"/>
<protein>
    <submittedName>
        <fullName evidence="1">Uncharacterized protein</fullName>
    </submittedName>
</protein>
<dbReference type="EMBL" id="BK032510">
    <property type="protein sequence ID" value="DAF43914.1"/>
    <property type="molecule type" value="Genomic_DNA"/>
</dbReference>
<accession>A0A8S5RZU0</accession>
<sequence length="41" mass="4932">MECEKSVIELMDEWLETATLESFIEDCKEFGIEFEEIKEEK</sequence>
<evidence type="ECO:0000313" key="1">
    <source>
        <dbReference type="EMBL" id="DAF43914.1"/>
    </source>
</evidence>
<name>A0A8S5RZU0_9CAUD</name>